<evidence type="ECO:0000313" key="1">
    <source>
        <dbReference type="EMBL" id="KAJ9051135.1"/>
    </source>
</evidence>
<dbReference type="EMBL" id="QTSX02007122">
    <property type="protein sequence ID" value="KAJ9051135.1"/>
    <property type="molecule type" value="Genomic_DNA"/>
</dbReference>
<protein>
    <submittedName>
        <fullName evidence="1">Uncharacterized protein</fullName>
    </submittedName>
</protein>
<proteinExistence type="predicted"/>
<evidence type="ECO:0000313" key="2">
    <source>
        <dbReference type="Proteomes" id="UP001165960"/>
    </source>
</evidence>
<keyword evidence="2" id="KW-1185">Reference proteome</keyword>
<sequence>MMGEGQTVMEAAAFNFISLFFAMYSVSSIPPNLLAITSARAAAAKIYQVIELVPTIHNEEEGKRELFEVTGTISFKNIDFSFPSRPDVPIFQNFSLEVASGTTVALVGASGSGKIYPCPAS</sequence>
<name>A0ACC2RM05_9FUNG</name>
<accession>A0ACC2RM05</accession>
<reference evidence="1" key="1">
    <citation type="submission" date="2022-04" db="EMBL/GenBank/DDBJ databases">
        <title>Genome of the entomopathogenic fungus Entomophthora muscae.</title>
        <authorList>
            <person name="Elya C."/>
            <person name="Lovett B.R."/>
            <person name="Lee E."/>
            <person name="Macias A.M."/>
            <person name="Hajek A.E."/>
            <person name="De Bivort B.L."/>
            <person name="Kasson M.T."/>
            <person name="De Fine Licht H.H."/>
            <person name="Stajich J.E."/>
        </authorList>
    </citation>
    <scope>NUCLEOTIDE SEQUENCE</scope>
    <source>
        <strain evidence="1">Berkeley</strain>
    </source>
</reference>
<gene>
    <name evidence="1" type="ORF">DSO57_1007560</name>
</gene>
<dbReference type="Proteomes" id="UP001165960">
    <property type="component" value="Unassembled WGS sequence"/>
</dbReference>
<organism evidence="1 2">
    <name type="scientific">Entomophthora muscae</name>
    <dbReference type="NCBI Taxonomy" id="34485"/>
    <lineage>
        <taxon>Eukaryota</taxon>
        <taxon>Fungi</taxon>
        <taxon>Fungi incertae sedis</taxon>
        <taxon>Zoopagomycota</taxon>
        <taxon>Entomophthoromycotina</taxon>
        <taxon>Entomophthoromycetes</taxon>
        <taxon>Entomophthorales</taxon>
        <taxon>Entomophthoraceae</taxon>
        <taxon>Entomophthora</taxon>
    </lineage>
</organism>
<comment type="caution">
    <text evidence="1">The sequence shown here is derived from an EMBL/GenBank/DDBJ whole genome shotgun (WGS) entry which is preliminary data.</text>
</comment>